<comment type="similarity">
    <text evidence="4 19">Belongs to the CarB family.</text>
</comment>
<feature type="binding site" evidence="19">
    <location>
        <position position="850"/>
    </location>
    <ligand>
        <name>Mg(2+)</name>
        <dbReference type="ChEBI" id="CHEBI:18420"/>
        <label>4</label>
    </ligand>
</feature>
<dbReference type="NCBIfam" id="NF003671">
    <property type="entry name" value="PRK05294.1"/>
    <property type="match status" value="1"/>
</dbReference>
<feature type="domain" description="ATP-grasp" evidence="20">
    <location>
        <begin position="133"/>
        <end position="329"/>
    </location>
</feature>
<feature type="binding site" evidence="19">
    <location>
        <position position="177"/>
    </location>
    <ligand>
        <name>ATP</name>
        <dbReference type="ChEBI" id="CHEBI:30616"/>
        <label>1</label>
    </ligand>
</feature>
<dbReference type="Pfam" id="PF02142">
    <property type="entry name" value="MGS"/>
    <property type="match status" value="1"/>
</dbReference>
<dbReference type="HAMAP" id="MF_01210_A">
    <property type="entry name" value="CPSase_L_chain_A"/>
    <property type="match status" value="1"/>
</dbReference>
<evidence type="ECO:0000256" key="7">
    <source>
        <dbReference type="ARBA" id="ARBA00022605"/>
    </source>
</evidence>
<dbReference type="Pfam" id="PF25596">
    <property type="entry name" value="CPSase_L_D1"/>
    <property type="match status" value="2"/>
</dbReference>
<feature type="binding site" evidence="19">
    <location>
        <position position="796"/>
    </location>
    <ligand>
        <name>ATP</name>
        <dbReference type="ChEBI" id="CHEBI:30616"/>
        <label>2</label>
    </ligand>
</feature>
<keyword evidence="13 19" id="KW-0665">Pyrimidine biosynthesis</keyword>
<dbReference type="InterPro" id="IPR016185">
    <property type="entry name" value="PreATP-grasp_dom_sf"/>
</dbReference>
<feature type="binding site" evidence="19">
    <location>
        <position position="209"/>
    </location>
    <ligand>
        <name>ATP</name>
        <dbReference type="ChEBI" id="CHEBI:30616"/>
        <label>1</label>
    </ligand>
</feature>
<evidence type="ECO:0000256" key="16">
    <source>
        <dbReference type="ARBA" id="ARBA00048816"/>
    </source>
</evidence>
<feature type="binding site" evidence="19">
    <location>
        <position position="243"/>
    </location>
    <ligand>
        <name>ATP</name>
        <dbReference type="ChEBI" id="CHEBI:30616"/>
        <label>1</label>
    </ligand>
</feature>
<evidence type="ECO:0000256" key="18">
    <source>
        <dbReference type="ARBA" id="ARBA00062056"/>
    </source>
</evidence>
<feature type="binding site" evidence="19">
    <location>
        <position position="838"/>
    </location>
    <ligand>
        <name>ATP</name>
        <dbReference type="ChEBI" id="CHEBI:30616"/>
        <label>2</label>
    </ligand>
</feature>
<accession>A0A380RVN6</accession>
<feature type="binding site" evidence="19">
    <location>
        <position position="286"/>
    </location>
    <ligand>
        <name>Mg(2+)</name>
        <dbReference type="ChEBI" id="CHEBI:18420"/>
        <label>1</label>
    </ligand>
</feature>
<dbReference type="HAMAP" id="MF_01210_B">
    <property type="entry name" value="CPSase_L_chain_B"/>
    <property type="match status" value="1"/>
</dbReference>
<evidence type="ECO:0000259" key="21">
    <source>
        <dbReference type="PROSITE" id="PS51855"/>
    </source>
</evidence>
<feature type="binding site" evidence="19">
    <location>
        <position position="852"/>
    </location>
    <ligand>
        <name>Mn(2+)</name>
        <dbReference type="ChEBI" id="CHEBI:29035"/>
        <label>4</label>
    </ligand>
</feature>
<dbReference type="PROSITE" id="PS51257">
    <property type="entry name" value="PROKAR_LIPOPROTEIN"/>
    <property type="match status" value="1"/>
</dbReference>
<dbReference type="SUPFAM" id="SSF48108">
    <property type="entry name" value="Carbamoyl phosphate synthetase, large subunit connection domain"/>
    <property type="match status" value="1"/>
</dbReference>
<feature type="binding site" evidence="19">
    <location>
        <position position="850"/>
    </location>
    <ligand>
        <name>Mg(2+)</name>
        <dbReference type="ChEBI" id="CHEBI:18420"/>
        <label>3</label>
    </ligand>
</feature>
<evidence type="ECO:0000256" key="2">
    <source>
        <dbReference type="ARBA" id="ARBA00004812"/>
    </source>
</evidence>
<comment type="domain">
    <text evidence="19">The large subunit is composed of 2 ATP-grasp domains that are involved in binding the 2 ATP molecules needed for carbamoyl phosphate synthesis. The N-terminal ATP-grasp domain (referred to as the carboxyphosphate synthetic component) catalyzes the ATP-dependent phosphorylation of hydrogencarbonate to carboxyphosphate and the subsequent nucleophilic attack by ammonia to form a carbamate intermediate. The C-terminal ATP-grasp domain (referred to as the carbamoyl phosphate synthetic component) then catalyzes the phosphorylation of carbamate with the second ATP to form the end product carbamoyl phosphate. The reactive and unstable enzyme intermediates are sequentially channeled from one active site to the next through the interior of the protein over a distance of at least 96 A.</text>
</comment>
<keyword evidence="7 19" id="KW-0028">Amino-acid biosynthesis</keyword>
<evidence type="ECO:0000256" key="10">
    <source>
        <dbReference type="ARBA" id="ARBA00022741"/>
    </source>
</evidence>
<evidence type="ECO:0000256" key="11">
    <source>
        <dbReference type="ARBA" id="ARBA00022840"/>
    </source>
</evidence>
<feature type="binding site" evidence="19">
    <location>
        <position position="302"/>
    </location>
    <ligand>
        <name>Mg(2+)</name>
        <dbReference type="ChEBI" id="CHEBI:18420"/>
        <label>2</label>
    </ligand>
</feature>
<keyword evidence="14" id="KW-0464">Manganese</keyword>
<comment type="pathway">
    <text evidence="3 19">Amino-acid biosynthesis; L-arginine biosynthesis; carbamoyl phosphate from bicarbonate: step 1/1.</text>
</comment>
<dbReference type="PROSITE" id="PS00867">
    <property type="entry name" value="CPSASE_2"/>
    <property type="match status" value="2"/>
</dbReference>
<dbReference type="GO" id="GO:0005737">
    <property type="term" value="C:cytoplasm"/>
    <property type="evidence" value="ECO:0007669"/>
    <property type="project" value="TreeGrafter"/>
</dbReference>
<feature type="binding site" evidence="19">
    <location>
        <position position="838"/>
    </location>
    <ligand>
        <name>Mn(2+)</name>
        <dbReference type="ChEBI" id="CHEBI:29035"/>
        <label>3</label>
    </ligand>
</feature>
<dbReference type="PROSITE" id="PS51855">
    <property type="entry name" value="MGS"/>
    <property type="match status" value="1"/>
</dbReference>
<feature type="binding site" evidence="19">
    <location>
        <position position="300"/>
    </location>
    <ligand>
        <name>Mg(2+)</name>
        <dbReference type="ChEBI" id="CHEBI:18420"/>
        <label>2</label>
    </ligand>
</feature>
<dbReference type="Gene3D" id="3.40.50.1380">
    <property type="entry name" value="Methylglyoxal synthase-like domain"/>
    <property type="match status" value="1"/>
</dbReference>
<feature type="binding site" evidence="19">
    <location>
        <position position="216"/>
    </location>
    <ligand>
        <name>ATP</name>
        <dbReference type="ChEBI" id="CHEBI:30616"/>
        <label>1</label>
    </ligand>
</feature>
<evidence type="ECO:0000256" key="14">
    <source>
        <dbReference type="ARBA" id="ARBA00023211"/>
    </source>
</evidence>
<dbReference type="EMBL" id="UHJL01000001">
    <property type="protein sequence ID" value="SUQ19355.1"/>
    <property type="molecule type" value="Genomic_DNA"/>
</dbReference>
<protein>
    <recommendedName>
        <fullName evidence="19">Carbamoyl phosphate synthase large chain</fullName>
        <ecNumber evidence="19">6.3.4.16</ecNumber>
        <ecNumber evidence="19">6.3.5.5</ecNumber>
    </recommendedName>
    <alternativeName>
        <fullName evidence="19">Carbamoyl phosphate synthetase ammonia chain</fullName>
    </alternativeName>
</protein>
<keyword evidence="6 19" id="KW-0436">Ligase</keyword>
<dbReference type="GO" id="GO:0006541">
    <property type="term" value="P:glutamine metabolic process"/>
    <property type="evidence" value="ECO:0007669"/>
    <property type="project" value="TreeGrafter"/>
</dbReference>
<dbReference type="FunFam" id="1.10.1030.10:FF:000002">
    <property type="entry name" value="Carbamoyl-phosphate synthase large chain"/>
    <property type="match status" value="1"/>
</dbReference>
<feature type="binding site" evidence="19">
    <location>
        <position position="770"/>
    </location>
    <ligand>
        <name>ATP</name>
        <dbReference type="ChEBI" id="CHEBI:30616"/>
        <label>2</label>
    </ligand>
</feature>
<feature type="binding site" evidence="19">
    <location>
        <position position="300"/>
    </location>
    <ligand>
        <name>ATP</name>
        <dbReference type="ChEBI" id="CHEBI:30616"/>
        <label>1</label>
    </ligand>
</feature>
<dbReference type="Proteomes" id="UP000255423">
    <property type="component" value="Unassembled WGS sequence"/>
</dbReference>
<feature type="binding site" evidence="19">
    <location>
        <position position="286"/>
    </location>
    <ligand>
        <name>ATP</name>
        <dbReference type="ChEBI" id="CHEBI:30616"/>
        <label>1</label>
    </ligand>
</feature>
<feature type="region of interest" description="Allosteric domain" evidence="19">
    <location>
        <begin position="946"/>
        <end position="1087"/>
    </location>
</feature>
<name>A0A380RVN6_FIBSU</name>
<reference evidence="22 23" key="1">
    <citation type="submission" date="2017-08" db="EMBL/GenBank/DDBJ databases">
        <authorList>
            <person name="de Groot N.N."/>
        </authorList>
    </citation>
    <scope>NUCLEOTIDE SEQUENCE [LARGE SCALE GENOMIC DNA]</scope>
    <source>
        <strain evidence="22 23">HM2</strain>
    </source>
</reference>
<evidence type="ECO:0000256" key="12">
    <source>
        <dbReference type="ARBA" id="ARBA00022842"/>
    </source>
</evidence>
<feature type="domain" description="MGS-like" evidence="21">
    <location>
        <begin position="946"/>
        <end position="1087"/>
    </location>
</feature>
<dbReference type="GO" id="GO:0005524">
    <property type="term" value="F:ATP binding"/>
    <property type="evidence" value="ECO:0007669"/>
    <property type="project" value="UniProtKB-UniRule"/>
</dbReference>
<feature type="binding site" evidence="19">
    <location>
        <position position="300"/>
    </location>
    <ligand>
        <name>Mg(2+)</name>
        <dbReference type="ChEBI" id="CHEBI:18420"/>
        <label>1</label>
    </ligand>
</feature>
<keyword evidence="10 19" id="KW-0547">Nucleotide-binding</keyword>
<comment type="pathway">
    <text evidence="2 19">Pyrimidine metabolism; UMP biosynthesis via de novo pathway; (S)-dihydroorotate from bicarbonate: step 1/3.</text>
</comment>
<feature type="binding site" evidence="19">
    <location>
        <position position="850"/>
    </location>
    <ligand>
        <name>Mn(2+)</name>
        <dbReference type="ChEBI" id="CHEBI:29035"/>
        <label>4</label>
    </ligand>
</feature>
<comment type="function">
    <text evidence="17 19">Large subunit of the glutamine-dependent carbamoyl phosphate synthetase (CPSase). CPSase catalyzes the formation of carbamoyl phosphate from the ammonia moiety of glutamine, carbonate, and phosphate donated by ATP, constituting the first step of 2 biosynthetic pathways, one leading to arginine and/or urea and the other to pyrimidine nucleotides. The large subunit (synthetase) binds the substrates ammonia (free or transferred from glutamine from the small subunit), hydrogencarbonate and ATP and carries out an ATP-coupled ligase reaction, activating hydrogencarbonate by forming carboxy phosphate which reacts with ammonia to form carbamoyl phosphate.</text>
</comment>
<dbReference type="CDD" id="cd01424">
    <property type="entry name" value="MGS_CPS_II"/>
    <property type="match status" value="1"/>
</dbReference>
<comment type="caution">
    <text evidence="19">Lacks conserved residue(s) required for the propagation of feature annotation.</text>
</comment>
<evidence type="ECO:0000256" key="1">
    <source>
        <dbReference type="ARBA" id="ARBA00001936"/>
    </source>
</evidence>
<dbReference type="InterPro" id="IPR033937">
    <property type="entry name" value="MGS_CPS_CarB"/>
</dbReference>
<evidence type="ECO:0000256" key="15">
    <source>
        <dbReference type="ARBA" id="ARBA00047359"/>
    </source>
</evidence>
<evidence type="ECO:0000313" key="22">
    <source>
        <dbReference type="EMBL" id="SUQ19355.1"/>
    </source>
</evidence>
<keyword evidence="12" id="KW-0460">Magnesium</keyword>
<evidence type="ECO:0000256" key="13">
    <source>
        <dbReference type="ARBA" id="ARBA00022975"/>
    </source>
</evidence>
<dbReference type="PROSITE" id="PS00866">
    <property type="entry name" value="CPSASE_1"/>
    <property type="match status" value="1"/>
</dbReference>
<feature type="binding site" evidence="19">
    <location>
        <position position="176"/>
    </location>
    <ligand>
        <name>ATP</name>
        <dbReference type="ChEBI" id="CHEBI:30616"/>
        <label>1</label>
    </ligand>
</feature>
<dbReference type="Pfam" id="PF02786">
    <property type="entry name" value="CPSase_L_D2"/>
    <property type="match status" value="2"/>
</dbReference>
<dbReference type="SUPFAM" id="SSF56059">
    <property type="entry name" value="Glutathione synthetase ATP-binding domain-like"/>
    <property type="match status" value="2"/>
</dbReference>
<keyword evidence="8" id="KW-0479">Metal-binding</keyword>
<feature type="binding site" evidence="19">
    <location>
        <position position="798"/>
    </location>
    <ligand>
        <name>ATP</name>
        <dbReference type="ChEBI" id="CHEBI:30616"/>
        <label>2</label>
    </ligand>
</feature>
<feature type="binding site" evidence="19">
    <location>
        <position position="302"/>
    </location>
    <ligand>
        <name>Mn(2+)</name>
        <dbReference type="ChEBI" id="CHEBI:29035"/>
        <label>2</label>
    </ligand>
</feature>
<evidence type="ECO:0000256" key="9">
    <source>
        <dbReference type="ARBA" id="ARBA00022737"/>
    </source>
</evidence>
<dbReference type="GO" id="GO:0046872">
    <property type="term" value="F:metal ion binding"/>
    <property type="evidence" value="ECO:0007669"/>
    <property type="project" value="UniProtKB-KW"/>
</dbReference>
<feature type="binding site" evidence="19">
    <location>
        <position position="129"/>
    </location>
    <ligand>
        <name>ATP</name>
        <dbReference type="ChEBI" id="CHEBI:30616"/>
        <label>1</label>
    </ligand>
</feature>
<feature type="binding site" evidence="19">
    <location>
        <position position="300"/>
    </location>
    <ligand>
        <name>Mn(2+)</name>
        <dbReference type="ChEBI" id="CHEBI:29035"/>
        <label>2</label>
    </ligand>
</feature>
<dbReference type="RefSeq" id="WP_109572024.1">
    <property type="nucleotide sequence ID" value="NZ_UHJL01000001.1"/>
</dbReference>
<dbReference type="SUPFAM" id="SSF52335">
    <property type="entry name" value="Methylglyoxal synthase-like"/>
    <property type="match status" value="1"/>
</dbReference>
<dbReference type="UniPathway" id="UPA00070">
    <property type="reaction ID" value="UER00115"/>
</dbReference>
<dbReference type="AlphaFoldDB" id="A0A380RVN6"/>
<feature type="binding site" evidence="19">
    <location>
        <position position="838"/>
    </location>
    <ligand>
        <name>Mg(2+)</name>
        <dbReference type="ChEBI" id="CHEBI:18420"/>
        <label>3</label>
    </ligand>
</feature>
<dbReference type="InterPro" id="IPR036897">
    <property type="entry name" value="CarbamoylP_synth_lsu_oligo_sf"/>
</dbReference>
<evidence type="ECO:0000256" key="19">
    <source>
        <dbReference type="HAMAP-Rule" id="MF_01210"/>
    </source>
</evidence>
<feature type="binding site" evidence="19">
    <location>
        <position position="850"/>
    </location>
    <ligand>
        <name>ATP</name>
        <dbReference type="ChEBI" id="CHEBI:30616"/>
        <label>2</label>
    </ligand>
</feature>
<evidence type="ECO:0000313" key="23">
    <source>
        <dbReference type="Proteomes" id="UP000255423"/>
    </source>
</evidence>
<evidence type="ECO:0000256" key="17">
    <source>
        <dbReference type="ARBA" id="ARBA00057223"/>
    </source>
</evidence>
<feature type="binding site" evidence="19">
    <location>
        <position position="797"/>
    </location>
    <ligand>
        <name>ATP</name>
        <dbReference type="ChEBI" id="CHEBI:30616"/>
        <label>2</label>
    </ligand>
</feature>
<dbReference type="EC" id="6.3.4.16" evidence="19"/>
<dbReference type="FunFam" id="3.40.50.20:FF:000003">
    <property type="entry name" value="Carbamoyl-phosphate synthase large chain"/>
    <property type="match status" value="1"/>
</dbReference>
<dbReference type="NCBIfam" id="TIGR01369">
    <property type="entry name" value="CPSaseII_lrg"/>
    <property type="match status" value="1"/>
</dbReference>
<evidence type="ECO:0000256" key="3">
    <source>
        <dbReference type="ARBA" id="ARBA00005077"/>
    </source>
</evidence>
<feature type="binding site" evidence="19">
    <location>
        <position position="795"/>
    </location>
    <ligand>
        <name>ATP</name>
        <dbReference type="ChEBI" id="CHEBI:30616"/>
        <label>2</label>
    </ligand>
</feature>
<dbReference type="GO" id="GO:0004087">
    <property type="term" value="F:carbamoyl-phosphate synthase (ammonia) activity"/>
    <property type="evidence" value="ECO:0007669"/>
    <property type="project" value="UniProtKB-EC"/>
</dbReference>
<feature type="binding site" evidence="19">
    <location>
        <position position="852"/>
    </location>
    <ligand>
        <name>Mg(2+)</name>
        <dbReference type="ChEBI" id="CHEBI:18420"/>
        <label>4</label>
    </ligand>
</feature>
<dbReference type="GO" id="GO:0004088">
    <property type="term" value="F:carbamoyl-phosphate synthase (glutamine-hydrolyzing) activity"/>
    <property type="evidence" value="ECO:0007669"/>
    <property type="project" value="UniProtKB-UniRule"/>
</dbReference>
<feature type="region of interest" description="Carboxyphosphate synthetic domain" evidence="19">
    <location>
        <begin position="1"/>
        <end position="403"/>
    </location>
</feature>
<feature type="binding site" evidence="19">
    <location>
        <position position="765"/>
    </location>
    <ligand>
        <name>ATP</name>
        <dbReference type="ChEBI" id="CHEBI:30616"/>
        <label>2</label>
    </ligand>
</feature>
<dbReference type="NCBIfam" id="NF009455">
    <property type="entry name" value="PRK12815.1"/>
    <property type="match status" value="1"/>
</dbReference>
<dbReference type="InterPro" id="IPR036914">
    <property type="entry name" value="MGS-like_dom_sf"/>
</dbReference>
<evidence type="ECO:0000256" key="6">
    <source>
        <dbReference type="ARBA" id="ARBA00022598"/>
    </source>
</evidence>
<dbReference type="Gene3D" id="3.40.50.20">
    <property type="match status" value="2"/>
</dbReference>
<proteinExistence type="inferred from homology"/>
<dbReference type="EC" id="6.3.5.5" evidence="19"/>
<dbReference type="Gene3D" id="1.10.1030.10">
    <property type="entry name" value="Carbamoyl-phosphate synthetase, large subunit oligomerisation domain"/>
    <property type="match status" value="1"/>
</dbReference>
<dbReference type="InterPro" id="IPR005479">
    <property type="entry name" value="CPAse_ATP-bd"/>
</dbReference>
<evidence type="ECO:0000256" key="4">
    <source>
        <dbReference type="ARBA" id="ARBA00009799"/>
    </source>
</evidence>
<dbReference type="Gene3D" id="3.30.470.20">
    <property type="entry name" value="ATP-grasp fold, B domain"/>
    <property type="match status" value="2"/>
</dbReference>
<keyword evidence="5 19" id="KW-0055">Arginine biosynthesis</keyword>
<gene>
    <name evidence="19" type="primary">carB</name>
    <name evidence="22" type="ORF">SAMN05661053_0586</name>
</gene>
<feature type="binding site" evidence="19">
    <location>
        <position position="244"/>
    </location>
    <ligand>
        <name>ATP</name>
        <dbReference type="ChEBI" id="CHEBI:30616"/>
        <label>1</label>
    </ligand>
</feature>
<dbReference type="InterPro" id="IPR006275">
    <property type="entry name" value="CPSase_lsu"/>
</dbReference>
<organism evidence="22 23">
    <name type="scientific">Fibrobacter succinogenes</name>
    <name type="common">Bacteroides succinogenes</name>
    <dbReference type="NCBI Taxonomy" id="833"/>
    <lineage>
        <taxon>Bacteria</taxon>
        <taxon>Pseudomonadati</taxon>
        <taxon>Fibrobacterota</taxon>
        <taxon>Fibrobacteria</taxon>
        <taxon>Fibrobacterales</taxon>
        <taxon>Fibrobacteraceae</taxon>
        <taxon>Fibrobacter</taxon>
    </lineage>
</organism>
<dbReference type="FunFam" id="3.30.470.20:FF:000026">
    <property type="entry name" value="Carbamoyl-phosphate synthase large chain"/>
    <property type="match status" value="1"/>
</dbReference>
<comment type="catalytic activity">
    <reaction evidence="16 19">
        <text>hydrogencarbonate + L-glutamine + 2 ATP + H2O = carbamoyl phosphate + L-glutamate + 2 ADP + phosphate + 2 H(+)</text>
        <dbReference type="Rhea" id="RHEA:18633"/>
        <dbReference type="ChEBI" id="CHEBI:15377"/>
        <dbReference type="ChEBI" id="CHEBI:15378"/>
        <dbReference type="ChEBI" id="CHEBI:17544"/>
        <dbReference type="ChEBI" id="CHEBI:29985"/>
        <dbReference type="ChEBI" id="CHEBI:30616"/>
        <dbReference type="ChEBI" id="CHEBI:43474"/>
        <dbReference type="ChEBI" id="CHEBI:58228"/>
        <dbReference type="ChEBI" id="CHEBI:58359"/>
        <dbReference type="ChEBI" id="CHEBI:456216"/>
        <dbReference type="EC" id="6.3.5.5"/>
    </reaction>
</comment>
<sequence>MPKRTDIKKIMLIGSGPIVIGQGCEFDYSGVQACKVLRREGYEVVLVNSNPATIMTDPEMADRTYIEPLSVDILHEIIRRERPDALLPTLGGQTALNLAMELNERGILDRYQVELIGAKAESIQRAEDRHLFKEAMLKIGLDLPRSGSAHSMSEATAIAHTIGSWPLIIRPGFTLGGTGGGIAHNEEEFETIVNRGLDASLNNEVLIEESLLGWKEFEMEVMRDKKGNAVIVCSIENLDPMGVHTGDSITVAPIQSLDDRAYQAMRDDSLKVMEAIGVETGGSNVQWAIEPKTGRRIIIEMNPRVSRSSALASKATGFPIAKIAALLAVGYTLDELRNDITQSTPSCFEPALDYVVVKVPRFTFEKFPKADSTLGTQMKSVGEAMAIGTNFKQAMQKALRSLETGFGGFGACAKCEKFKEYDDETLAKEVARPSAERIFVVYEAFRRGWDIEKLYEVTKIDRYFLRHLEELACFEDEITAAGSIENLAKDKALFRQAKEFGFSDIQIGYLFHKTPEEVMAVRKQIGLVPSYYSVDTCAGEFEAITPYYYSCYADNTEPVREIPGHQSKKRIMVLGGGPNRIGQGIEFDYCCCHAAFTLRKHGFEVIMVNSNPETVSTDYDTSDKLYFEPLTLEDVMGIYEREKCAGVIVQFGGQTPLNLAMRLKKAGANVIGTSPEDIDLAEDRDFFKQLVTKIGIKQAESGIAHNVEEALAIVDKIGYPVLVRPSFVLGGRGMVIVYKEKYLRKFVEEAAAIGEGKPILIDRFLEDATELDVDCISDGKHTVIGAIMEHVEPAGIHSGDSASVIPPMTLSKEIQDKVREFAKEFAKELHVVGLMNMQLAVKDGELYMIEVNPRASRTVPFVSKSIGVPLASYATRCMTGETLEQIGFTEEVRVPYVSVKEAVFPFVKFPGVDITLSPEMKSTGEVMSLDRDRGLAYLKSQLASGNKVPSQGNIFVSLKDEDKQKAVPLIRQLVNLGYELYATRGTSTMLYNEGIKTRAVFRISRGRPNLLDLIHDKEVQWIVNTTETGAEAMVDEIQMRSKAVVSGIPITTTIAALTSTVEGLMDKHDFGRFEVCSLQEYHRHVKK</sequence>
<dbReference type="PANTHER" id="PTHR11405:SF53">
    <property type="entry name" value="CARBAMOYL-PHOSPHATE SYNTHASE [AMMONIA], MITOCHONDRIAL"/>
    <property type="match status" value="1"/>
</dbReference>
<dbReference type="InterPro" id="IPR005480">
    <property type="entry name" value="CPSase_lsu_oligo"/>
</dbReference>
<evidence type="ECO:0000256" key="8">
    <source>
        <dbReference type="ARBA" id="ARBA00022723"/>
    </source>
</evidence>
<keyword evidence="9 19" id="KW-0677">Repeat</keyword>
<dbReference type="InterPro" id="IPR011607">
    <property type="entry name" value="MGS-like_dom"/>
</dbReference>
<dbReference type="FunFam" id="3.30.470.20:FF:000007">
    <property type="entry name" value="Carbamoyl-phosphate synthase large chain"/>
    <property type="match status" value="1"/>
</dbReference>
<dbReference type="SUPFAM" id="SSF52440">
    <property type="entry name" value="PreATP-grasp domain"/>
    <property type="match status" value="2"/>
</dbReference>
<feature type="binding site" evidence="19">
    <location>
        <position position="211"/>
    </location>
    <ligand>
        <name>ATP</name>
        <dbReference type="ChEBI" id="CHEBI:30616"/>
        <label>1</label>
    </ligand>
</feature>
<dbReference type="Pfam" id="PF02787">
    <property type="entry name" value="CPSase_L_D3"/>
    <property type="match status" value="1"/>
</dbReference>
<dbReference type="InterPro" id="IPR011761">
    <property type="entry name" value="ATP-grasp"/>
</dbReference>
<comment type="subunit">
    <text evidence="18 19">Composed of two chains; the small (or glutamine) chain promotes the hydrolysis of glutamine to ammonia, which is used by the large (or ammonia) chain to synthesize carbamoyl phosphate. Tetramer of heterodimers (alpha,beta)4.</text>
</comment>
<feature type="domain" description="ATP-grasp" evidence="20">
    <location>
        <begin position="688"/>
        <end position="879"/>
    </location>
</feature>
<evidence type="ECO:0000256" key="5">
    <source>
        <dbReference type="ARBA" id="ARBA00022571"/>
    </source>
</evidence>
<feature type="binding site" evidence="19">
    <location>
        <position position="850"/>
    </location>
    <ligand>
        <name>Mn(2+)</name>
        <dbReference type="ChEBI" id="CHEBI:29035"/>
        <label>3</label>
    </ligand>
</feature>
<comment type="cofactor">
    <cofactor evidence="1">
        <name>Mn(2+)</name>
        <dbReference type="ChEBI" id="CHEBI:29035"/>
    </cofactor>
</comment>
<dbReference type="GO" id="GO:0044205">
    <property type="term" value="P:'de novo' UMP biosynthetic process"/>
    <property type="evidence" value="ECO:0007669"/>
    <property type="project" value="UniProtKB-UniRule"/>
</dbReference>
<dbReference type="InterPro" id="IPR005483">
    <property type="entry name" value="CPSase_dom"/>
</dbReference>
<dbReference type="SMART" id="SM00851">
    <property type="entry name" value="MGS"/>
    <property type="match status" value="1"/>
</dbReference>
<dbReference type="PRINTS" id="PR00098">
    <property type="entry name" value="CPSASE"/>
</dbReference>
<dbReference type="FunFam" id="3.40.50.20:FF:000001">
    <property type="entry name" value="Carbamoyl-phosphate synthase large chain"/>
    <property type="match status" value="1"/>
</dbReference>
<feature type="binding site" evidence="19">
    <location>
        <position position="300"/>
    </location>
    <ligand>
        <name>Mn(2+)</name>
        <dbReference type="ChEBI" id="CHEBI:29035"/>
        <label>1</label>
    </ligand>
</feature>
<dbReference type="SMART" id="SM01096">
    <property type="entry name" value="CPSase_L_D3"/>
    <property type="match status" value="1"/>
</dbReference>
<feature type="binding site" evidence="19">
    <location>
        <position position="286"/>
    </location>
    <ligand>
        <name>Mn(2+)</name>
        <dbReference type="ChEBI" id="CHEBI:29035"/>
        <label>1</label>
    </ligand>
</feature>
<feature type="binding site" evidence="19">
    <location>
        <position position="170"/>
    </location>
    <ligand>
        <name>ATP</name>
        <dbReference type="ChEBI" id="CHEBI:30616"/>
        <label>1</label>
    </ligand>
</feature>
<comment type="catalytic activity">
    <reaction evidence="15 19">
        <text>hydrogencarbonate + NH4(+) + 2 ATP = carbamoyl phosphate + 2 ADP + phosphate + 2 H(+)</text>
        <dbReference type="Rhea" id="RHEA:18029"/>
        <dbReference type="ChEBI" id="CHEBI:15378"/>
        <dbReference type="ChEBI" id="CHEBI:17544"/>
        <dbReference type="ChEBI" id="CHEBI:28938"/>
        <dbReference type="ChEBI" id="CHEBI:30616"/>
        <dbReference type="ChEBI" id="CHEBI:43474"/>
        <dbReference type="ChEBI" id="CHEBI:58228"/>
        <dbReference type="ChEBI" id="CHEBI:456216"/>
        <dbReference type="EC" id="6.3.4.16"/>
    </reaction>
</comment>
<dbReference type="InterPro" id="IPR058047">
    <property type="entry name" value="CPSase_preATP-grasp"/>
</dbReference>
<dbReference type="PANTHER" id="PTHR11405">
    <property type="entry name" value="CARBAMOYLTRANSFERASE FAMILY MEMBER"/>
    <property type="match status" value="1"/>
</dbReference>
<dbReference type="PROSITE" id="PS50975">
    <property type="entry name" value="ATP_GRASP"/>
    <property type="match status" value="2"/>
</dbReference>
<dbReference type="UniPathway" id="UPA00068">
    <property type="reaction ID" value="UER00171"/>
</dbReference>
<keyword evidence="11 19" id="KW-0067">ATP-binding</keyword>
<feature type="binding site" evidence="19">
    <location>
        <position position="763"/>
    </location>
    <ligand>
        <name>ATP</name>
        <dbReference type="ChEBI" id="CHEBI:30616"/>
        <label>2</label>
    </ligand>
</feature>
<comment type="cofactor">
    <cofactor evidence="19">
        <name>Mg(2+)</name>
        <dbReference type="ChEBI" id="CHEBI:18420"/>
    </cofactor>
    <cofactor evidence="19">
        <name>Mn(2+)</name>
        <dbReference type="ChEBI" id="CHEBI:29035"/>
    </cofactor>
    <text evidence="19">Binds 4 Mg(2+) or Mn(2+) ions per subunit.</text>
</comment>
<feature type="binding site" evidence="19">
    <location>
        <position position="724"/>
    </location>
    <ligand>
        <name>ATP</name>
        <dbReference type="ChEBI" id="CHEBI:30616"/>
        <label>2</label>
    </ligand>
</feature>
<feature type="binding site" evidence="19">
    <location>
        <position position="242"/>
    </location>
    <ligand>
        <name>ATP</name>
        <dbReference type="ChEBI" id="CHEBI:30616"/>
        <label>1</label>
    </ligand>
</feature>
<evidence type="ECO:0000259" key="20">
    <source>
        <dbReference type="PROSITE" id="PS50975"/>
    </source>
</evidence>
<dbReference type="GO" id="GO:0006526">
    <property type="term" value="P:L-arginine biosynthetic process"/>
    <property type="evidence" value="ECO:0007669"/>
    <property type="project" value="UniProtKB-UniRule"/>
</dbReference>